<reference evidence="2 3" key="1">
    <citation type="submission" date="2023-01" db="EMBL/GenBank/DDBJ databases">
        <title>Analysis of 21 Apiospora genomes using comparative genomics revels a genus with tremendous synthesis potential of carbohydrate active enzymes and secondary metabolites.</title>
        <authorList>
            <person name="Sorensen T."/>
        </authorList>
    </citation>
    <scope>NUCLEOTIDE SEQUENCE [LARGE SCALE GENOMIC DNA]</scope>
    <source>
        <strain evidence="2 3">CBS 20057</strain>
    </source>
</reference>
<feature type="domain" description="Peptidase A1" evidence="1">
    <location>
        <begin position="1"/>
        <end position="93"/>
    </location>
</feature>
<proteinExistence type="predicted"/>
<dbReference type="Proteomes" id="UP001396898">
    <property type="component" value="Unassembled WGS sequence"/>
</dbReference>
<keyword evidence="3" id="KW-1185">Reference proteome</keyword>
<accession>A0ABR1SGN1</accession>
<dbReference type="Gene3D" id="2.40.70.10">
    <property type="entry name" value="Acid Proteases"/>
    <property type="match status" value="1"/>
</dbReference>
<dbReference type="EMBL" id="JAQQWI010000006">
    <property type="protein sequence ID" value="KAK8033491.1"/>
    <property type="molecule type" value="Genomic_DNA"/>
</dbReference>
<protein>
    <recommendedName>
        <fullName evidence="1">Peptidase A1 domain-containing protein</fullName>
    </recommendedName>
</protein>
<dbReference type="InterPro" id="IPR021109">
    <property type="entry name" value="Peptidase_aspartic_dom_sf"/>
</dbReference>
<evidence type="ECO:0000259" key="1">
    <source>
        <dbReference type="PROSITE" id="PS51767"/>
    </source>
</evidence>
<name>A0ABR1SGN1_9PEZI</name>
<evidence type="ECO:0000313" key="2">
    <source>
        <dbReference type="EMBL" id="KAK8033491.1"/>
    </source>
</evidence>
<sequence>MSEGFRGWQCSTTEDELLAPETPLFISPAVSNDLMPGSGYDLRRHGARCTLMIRPNINPDGPANKNWLVELGETFLRHAYVVYDFENRQVGLARSAFSVAESDIVPFASRGAKIPLGIPVPAVQTPVKYNTSTHTFYDYPVTKLGVFLAAPGIRSSSLGQSGRYEKDLAIGLGVGLSLGFVAILAA</sequence>
<dbReference type="SUPFAM" id="SSF50630">
    <property type="entry name" value="Acid proteases"/>
    <property type="match status" value="1"/>
</dbReference>
<evidence type="ECO:0000313" key="3">
    <source>
        <dbReference type="Proteomes" id="UP001396898"/>
    </source>
</evidence>
<dbReference type="PROSITE" id="PS51767">
    <property type="entry name" value="PEPTIDASE_A1"/>
    <property type="match status" value="1"/>
</dbReference>
<dbReference type="InterPro" id="IPR033121">
    <property type="entry name" value="PEPTIDASE_A1"/>
</dbReference>
<organism evidence="2 3">
    <name type="scientific">Apiospora marii</name>
    <dbReference type="NCBI Taxonomy" id="335849"/>
    <lineage>
        <taxon>Eukaryota</taxon>
        <taxon>Fungi</taxon>
        <taxon>Dikarya</taxon>
        <taxon>Ascomycota</taxon>
        <taxon>Pezizomycotina</taxon>
        <taxon>Sordariomycetes</taxon>
        <taxon>Xylariomycetidae</taxon>
        <taxon>Amphisphaeriales</taxon>
        <taxon>Apiosporaceae</taxon>
        <taxon>Apiospora</taxon>
    </lineage>
</organism>
<dbReference type="Pfam" id="PF00026">
    <property type="entry name" value="Asp"/>
    <property type="match status" value="1"/>
</dbReference>
<comment type="caution">
    <text evidence="2">The sequence shown here is derived from an EMBL/GenBank/DDBJ whole genome shotgun (WGS) entry which is preliminary data.</text>
</comment>
<gene>
    <name evidence="2" type="ORF">PG991_002889</name>
</gene>